<dbReference type="OrthoDB" id="7211176at2759"/>
<evidence type="ECO:0000313" key="2">
    <source>
        <dbReference type="EMBL" id="KAG5673035.1"/>
    </source>
</evidence>
<reference evidence="2" key="1">
    <citation type="submission" date="2021-03" db="EMBL/GenBank/DDBJ databases">
        <title>Chromosome level genome of the anhydrobiotic midge Polypedilum vanderplanki.</title>
        <authorList>
            <person name="Yoshida Y."/>
            <person name="Kikawada T."/>
            <person name="Gusev O."/>
        </authorList>
    </citation>
    <scope>NUCLEOTIDE SEQUENCE</scope>
    <source>
        <strain evidence="2">NIAS01</strain>
        <tissue evidence="2">Whole body or cell culture</tissue>
    </source>
</reference>
<feature type="chain" id="PRO_5039924662" evidence="1">
    <location>
        <begin position="22"/>
        <end position="234"/>
    </location>
</feature>
<accession>A0A9J6BU51</accession>
<evidence type="ECO:0000256" key="1">
    <source>
        <dbReference type="SAM" id="SignalP"/>
    </source>
</evidence>
<gene>
    <name evidence="2" type="ORF">PVAND_003113</name>
</gene>
<keyword evidence="3" id="KW-1185">Reference proteome</keyword>
<keyword evidence="1" id="KW-0732">Signal</keyword>
<name>A0A9J6BU51_POLVA</name>
<protein>
    <submittedName>
        <fullName evidence="2">Uncharacterized protein</fullName>
    </submittedName>
</protein>
<dbReference type="AlphaFoldDB" id="A0A9J6BU51"/>
<proteinExistence type="predicted"/>
<comment type="caution">
    <text evidence="2">The sequence shown here is derived from an EMBL/GenBank/DDBJ whole genome shotgun (WGS) entry which is preliminary data.</text>
</comment>
<feature type="signal peptide" evidence="1">
    <location>
        <begin position="1"/>
        <end position="21"/>
    </location>
</feature>
<organism evidence="2 3">
    <name type="scientific">Polypedilum vanderplanki</name>
    <name type="common">Sleeping chironomid midge</name>
    <dbReference type="NCBI Taxonomy" id="319348"/>
    <lineage>
        <taxon>Eukaryota</taxon>
        <taxon>Metazoa</taxon>
        <taxon>Ecdysozoa</taxon>
        <taxon>Arthropoda</taxon>
        <taxon>Hexapoda</taxon>
        <taxon>Insecta</taxon>
        <taxon>Pterygota</taxon>
        <taxon>Neoptera</taxon>
        <taxon>Endopterygota</taxon>
        <taxon>Diptera</taxon>
        <taxon>Nematocera</taxon>
        <taxon>Chironomoidea</taxon>
        <taxon>Chironomidae</taxon>
        <taxon>Chironominae</taxon>
        <taxon>Polypedilum</taxon>
        <taxon>Polypedilum</taxon>
    </lineage>
</organism>
<evidence type="ECO:0000313" key="3">
    <source>
        <dbReference type="Proteomes" id="UP001107558"/>
    </source>
</evidence>
<dbReference type="Proteomes" id="UP001107558">
    <property type="component" value="Chromosome 3"/>
</dbReference>
<dbReference type="EMBL" id="JADBJN010000003">
    <property type="protein sequence ID" value="KAG5673035.1"/>
    <property type="molecule type" value="Genomic_DNA"/>
</dbReference>
<sequence length="234" mass="25891">MNKLLICAYLIFINYAFVCNGQRPFYLGSGQKPTCVNEGDYCRFNADCCTQNCSTSRCVATTTMKINNDTNLSQQQNNNINISTTTISTLQNRFNEASSAGVVPNCLRINDSCKAGQDCCSKTCFKSQCVSADKRQNFQCSGVNQKCSTNPRGCCDFLNCENNVCRDRAIFVEGTETFGYSEPPYSGLNNRFGEDDNQTTVAPGPCKEVGGKCFRHEDCCSPLRCHSFLHQCVT</sequence>